<comment type="caution">
    <text evidence="5">The sequence shown here is derived from an EMBL/GenBank/DDBJ whole genome shotgun (WGS) entry which is preliminary data.</text>
</comment>
<dbReference type="InterPro" id="IPR008391">
    <property type="entry name" value="AXE1_dom"/>
</dbReference>
<evidence type="ECO:0000256" key="3">
    <source>
        <dbReference type="SAM" id="MobiDB-lite"/>
    </source>
</evidence>
<evidence type="ECO:0000259" key="4">
    <source>
        <dbReference type="Pfam" id="PF05448"/>
    </source>
</evidence>
<dbReference type="AlphaFoldDB" id="A0A9W6KY73"/>
<protein>
    <recommendedName>
        <fullName evidence="4">Acetyl xylan esterase domain-containing protein</fullName>
    </recommendedName>
</protein>
<sequence length="337" mass="35753">MGAHAGALAQADAPCRPPDLDAFWAATLAQLREVPADLRRSPRPAPSAGTVAHDLQFRSWGGQAISGYAISWEGPAPRPLVVHAHGYRSRAVPRLEWVRAGCHVVGFDVRGFGRSRAAVPTPAPAGWLLTGARRPETSVLRGAVCDYVRATEIAAALGVPTLRAVSHGVSLAGGLALLAEAVAPRADLLVLGVPTFGWTEGRRLLVEAGSGAEVASFLEQHPQYPEDDLQAVLAYFDTALLAPRVGCPTLVGLGLVDRVVPRATVEAVLARFRAPCEVMTFPVSHDAGPAMRSWDRFDERWLGLAVGGVPNGFGRNGAGQDRSRRQRSAAASRTQPR</sequence>
<feature type="binding site" evidence="2">
    <location>
        <position position="87"/>
    </location>
    <ligand>
        <name>substrate</name>
    </ligand>
</feature>
<name>A0A9W6KY73_9PSEU</name>
<keyword evidence="6" id="KW-1185">Reference proteome</keyword>
<feature type="active site" description="Charge relay system" evidence="1">
    <location>
        <position position="257"/>
    </location>
</feature>
<evidence type="ECO:0000313" key="6">
    <source>
        <dbReference type="Proteomes" id="UP001143463"/>
    </source>
</evidence>
<gene>
    <name evidence="5" type="ORF">GCM10017577_06230</name>
</gene>
<feature type="domain" description="Acetyl xylan esterase" evidence="4">
    <location>
        <begin position="16"/>
        <end position="283"/>
    </location>
</feature>
<dbReference type="RefSeq" id="WP_037039718.1">
    <property type="nucleotide sequence ID" value="NZ_BAAAUZ010000013.1"/>
</dbReference>
<evidence type="ECO:0000256" key="2">
    <source>
        <dbReference type="PIRSR" id="PIRSR639069-2"/>
    </source>
</evidence>
<evidence type="ECO:0000313" key="5">
    <source>
        <dbReference type="EMBL" id="GLL09483.1"/>
    </source>
</evidence>
<reference evidence="5" key="1">
    <citation type="journal article" date="2014" name="Int. J. Syst. Evol. Microbiol.">
        <title>Complete genome sequence of Corynebacterium casei LMG S-19264T (=DSM 44701T), isolated from a smear-ripened cheese.</title>
        <authorList>
            <consortium name="US DOE Joint Genome Institute (JGI-PGF)"/>
            <person name="Walter F."/>
            <person name="Albersmeier A."/>
            <person name="Kalinowski J."/>
            <person name="Ruckert C."/>
        </authorList>
    </citation>
    <scope>NUCLEOTIDE SEQUENCE</scope>
    <source>
        <strain evidence="5">VKM Ac-1069</strain>
    </source>
</reference>
<feature type="active site" description="Nucleophile" evidence="1">
    <location>
        <position position="170"/>
    </location>
</feature>
<dbReference type="InterPro" id="IPR039069">
    <property type="entry name" value="CE7"/>
</dbReference>
<dbReference type="SUPFAM" id="SSF53474">
    <property type="entry name" value="alpha/beta-Hydrolases"/>
    <property type="match status" value="1"/>
</dbReference>
<evidence type="ECO:0000256" key="1">
    <source>
        <dbReference type="PIRSR" id="PIRSR639069-1"/>
    </source>
</evidence>
<dbReference type="Proteomes" id="UP001143463">
    <property type="component" value="Unassembled WGS sequence"/>
</dbReference>
<feature type="compositionally biased region" description="Low complexity" evidence="3">
    <location>
        <begin position="328"/>
        <end position="337"/>
    </location>
</feature>
<dbReference type="Pfam" id="PF05448">
    <property type="entry name" value="AXE1"/>
    <property type="match status" value="1"/>
</dbReference>
<dbReference type="GO" id="GO:0052689">
    <property type="term" value="F:carboxylic ester hydrolase activity"/>
    <property type="evidence" value="ECO:0007669"/>
    <property type="project" value="TreeGrafter"/>
</dbReference>
<dbReference type="InterPro" id="IPR029058">
    <property type="entry name" value="AB_hydrolase_fold"/>
</dbReference>
<dbReference type="Gene3D" id="3.40.50.1820">
    <property type="entry name" value="alpha/beta hydrolase"/>
    <property type="match status" value="1"/>
</dbReference>
<feature type="active site" description="Charge relay system" evidence="1">
    <location>
        <position position="285"/>
    </location>
</feature>
<dbReference type="PANTHER" id="PTHR40111">
    <property type="entry name" value="CEPHALOSPORIN-C DEACETYLASE"/>
    <property type="match status" value="1"/>
</dbReference>
<dbReference type="GO" id="GO:0005976">
    <property type="term" value="P:polysaccharide metabolic process"/>
    <property type="evidence" value="ECO:0007669"/>
    <property type="project" value="TreeGrafter"/>
</dbReference>
<accession>A0A9W6KY73</accession>
<dbReference type="PANTHER" id="PTHR40111:SF1">
    <property type="entry name" value="CEPHALOSPORIN-C DEACETYLASE"/>
    <property type="match status" value="1"/>
</dbReference>
<feature type="region of interest" description="Disordered" evidence="3">
    <location>
        <begin position="312"/>
        <end position="337"/>
    </location>
</feature>
<reference evidence="5" key="2">
    <citation type="submission" date="2023-01" db="EMBL/GenBank/DDBJ databases">
        <authorList>
            <person name="Sun Q."/>
            <person name="Evtushenko L."/>
        </authorList>
    </citation>
    <scope>NUCLEOTIDE SEQUENCE</scope>
    <source>
        <strain evidence="5">VKM Ac-1069</strain>
    </source>
</reference>
<proteinExistence type="predicted"/>
<dbReference type="EMBL" id="BSFQ01000002">
    <property type="protein sequence ID" value="GLL09483.1"/>
    <property type="molecule type" value="Genomic_DNA"/>
</dbReference>
<organism evidence="5 6">
    <name type="scientific">Pseudonocardia halophobica</name>
    <dbReference type="NCBI Taxonomy" id="29401"/>
    <lineage>
        <taxon>Bacteria</taxon>
        <taxon>Bacillati</taxon>
        <taxon>Actinomycetota</taxon>
        <taxon>Actinomycetes</taxon>
        <taxon>Pseudonocardiales</taxon>
        <taxon>Pseudonocardiaceae</taxon>
        <taxon>Pseudonocardia</taxon>
    </lineage>
</organism>